<dbReference type="PRINTS" id="PR00455">
    <property type="entry name" value="HTHTETR"/>
</dbReference>
<feature type="domain" description="HTH tetR-type" evidence="5">
    <location>
        <begin position="2"/>
        <end position="62"/>
    </location>
</feature>
<feature type="DNA-binding region" description="H-T-H motif" evidence="4">
    <location>
        <begin position="25"/>
        <end position="44"/>
    </location>
</feature>
<evidence type="ECO:0000313" key="6">
    <source>
        <dbReference type="EMBL" id="NYI44809.1"/>
    </source>
</evidence>
<dbReference type="Gene3D" id="1.10.357.10">
    <property type="entry name" value="Tetracycline Repressor, domain 2"/>
    <property type="match status" value="1"/>
</dbReference>
<dbReference type="EMBL" id="JACBZM010000001">
    <property type="protein sequence ID" value="NYI44809.1"/>
    <property type="molecule type" value="Genomic_DNA"/>
</dbReference>
<evidence type="ECO:0000313" key="7">
    <source>
        <dbReference type="Proteomes" id="UP000562045"/>
    </source>
</evidence>
<reference evidence="6 7" key="1">
    <citation type="submission" date="2020-07" db="EMBL/GenBank/DDBJ databases">
        <title>Sequencing the genomes of 1000 actinobacteria strains.</title>
        <authorList>
            <person name="Klenk H.-P."/>
        </authorList>
    </citation>
    <scope>NUCLEOTIDE SEQUENCE [LARGE SCALE GENOMIC DNA]</scope>
    <source>
        <strain evidence="6 7">DSM 15131</strain>
    </source>
</reference>
<dbReference type="GO" id="GO:0003700">
    <property type="term" value="F:DNA-binding transcription factor activity"/>
    <property type="evidence" value="ECO:0007669"/>
    <property type="project" value="TreeGrafter"/>
</dbReference>
<comment type="caution">
    <text evidence="6">The sequence shown here is derived from an EMBL/GenBank/DDBJ whole genome shotgun (WGS) entry which is preliminary data.</text>
</comment>
<evidence type="ECO:0000256" key="1">
    <source>
        <dbReference type="ARBA" id="ARBA00023015"/>
    </source>
</evidence>
<keyword evidence="3" id="KW-0804">Transcription</keyword>
<protein>
    <submittedName>
        <fullName evidence="6">AcrR family transcriptional regulator</fullName>
    </submittedName>
</protein>
<dbReference type="InterPro" id="IPR050109">
    <property type="entry name" value="HTH-type_TetR-like_transc_reg"/>
</dbReference>
<evidence type="ECO:0000259" key="5">
    <source>
        <dbReference type="PROSITE" id="PS50977"/>
    </source>
</evidence>
<evidence type="ECO:0000256" key="4">
    <source>
        <dbReference type="PROSITE-ProRule" id="PRU00335"/>
    </source>
</evidence>
<accession>A0A7Y9ZG37</accession>
<organism evidence="6 7">
    <name type="scientific">Nocardioides aromaticivorans</name>
    <dbReference type="NCBI Taxonomy" id="200618"/>
    <lineage>
        <taxon>Bacteria</taxon>
        <taxon>Bacillati</taxon>
        <taxon>Actinomycetota</taxon>
        <taxon>Actinomycetes</taxon>
        <taxon>Propionibacteriales</taxon>
        <taxon>Nocardioidaceae</taxon>
        <taxon>Nocardioides</taxon>
    </lineage>
</organism>
<dbReference type="InterPro" id="IPR001647">
    <property type="entry name" value="HTH_TetR"/>
</dbReference>
<keyword evidence="2 4" id="KW-0238">DNA-binding</keyword>
<dbReference type="SUPFAM" id="SSF48498">
    <property type="entry name" value="Tetracyclin repressor-like, C-terminal domain"/>
    <property type="match status" value="1"/>
</dbReference>
<dbReference type="GO" id="GO:0000976">
    <property type="term" value="F:transcription cis-regulatory region binding"/>
    <property type="evidence" value="ECO:0007669"/>
    <property type="project" value="TreeGrafter"/>
</dbReference>
<dbReference type="InterPro" id="IPR036271">
    <property type="entry name" value="Tet_transcr_reg_TetR-rel_C_sf"/>
</dbReference>
<dbReference type="InterPro" id="IPR009057">
    <property type="entry name" value="Homeodomain-like_sf"/>
</dbReference>
<name>A0A7Y9ZG37_9ACTN</name>
<keyword evidence="1" id="KW-0805">Transcription regulation</keyword>
<evidence type="ECO:0000256" key="2">
    <source>
        <dbReference type="ARBA" id="ARBA00023125"/>
    </source>
</evidence>
<dbReference type="RefSeq" id="WP_179648566.1">
    <property type="nucleotide sequence ID" value="NZ_JACBZM010000001.1"/>
</dbReference>
<dbReference type="PANTHER" id="PTHR30055:SF234">
    <property type="entry name" value="HTH-TYPE TRANSCRIPTIONAL REGULATOR BETI"/>
    <property type="match status" value="1"/>
</dbReference>
<dbReference type="SUPFAM" id="SSF46689">
    <property type="entry name" value="Homeodomain-like"/>
    <property type="match status" value="1"/>
</dbReference>
<dbReference type="PANTHER" id="PTHR30055">
    <property type="entry name" value="HTH-TYPE TRANSCRIPTIONAL REGULATOR RUTR"/>
    <property type="match status" value="1"/>
</dbReference>
<sequence length="208" mass="21377">MTTTREKLLDATLRVVVGQGIAKASARTIATEAGVNQALVFYHFGSVDELLAAACEHGARQRIEAHRAALAAVTDVAGLVALARTVHAQEQAAGNVTLLGQLLAGSPSHPALGPATAAGLRLWASEVEQVLSRLLDAGPLAGLVDVPGLARAISASFVGIELYDAVDPAGASDAFAALEQLAGLVGVLDRLGPVERAALRRRVRRATA</sequence>
<dbReference type="AlphaFoldDB" id="A0A7Y9ZG37"/>
<dbReference type="Pfam" id="PF00440">
    <property type="entry name" value="TetR_N"/>
    <property type="match status" value="1"/>
</dbReference>
<proteinExistence type="predicted"/>
<evidence type="ECO:0000256" key="3">
    <source>
        <dbReference type="ARBA" id="ARBA00023163"/>
    </source>
</evidence>
<dbReference type="PROSITE" id="PS50977">
    <property type="entry name" value="HTH_TETR_2"/>
    <property type="match status" value="1"/>
</dbReference>
<dbReference type="Proteomes" id="UP000562045">
    <property type="component" value="Unassembled WGS sequence"/>
</dbReference>
<gene>
    <name evidence="6" type="ORF">BJ993_001889</name>
</gene>